<gene>
    <name evidence="1" type="ORF">NCTC11063_01162</name>
</gene>
<dbReference type="RefSeq" id="WP_115263277.1">
    <property type="nucleotide sequence ID" value="NZ_UHFT01000001.1"/>
</dbReference>
<name>A0A380L2W9_9STRE</name>
<evidence type="ECO:0000313" key="2">
    <source>
        <dbReference type="Proteomes" id="UP000255236"/>
    </source>
</evidence>
<dbReference type="EMBL" id="UHFT01000001">
    <property type="protein sequence ID" value="SUN80457.1"/>
    <property type="molecule type" value="Genomic_DNA"/>
</dbReference>
<reference evidence="1" key="1">
    <citation type="submission" date="2018-06" db="EMBL/GenBank/DDBJ databases">
        <authorList>
            <consortium name="Pathogen Informatics"/>
            <person name="Doyle S."/>
        </authorList>
    </citation>
    <scope>NUCLEOTIDE SEQUENCE [LARGE SCALE GENOMIC DNA]</scope>
    <source>
        <strain evidence="1">NCTC11063</strain>
    </source>
</reference>
<keyword evidence="2" id="KW-1185">Reference proteome</keyword>
<evidence type="ECO:0000313" key="1">
    <source>
        <dbReference type="EMBL" id="SUN80457.1"/>
    </source>
</evidence>
<sequence length="556" mass="65395">MERILLYTHFNKLHQVSGHVFYQLKQIKPLFSTVVFISNSPLEKDDKTKLQKELNIDIVIERDNTGFDFAAWRDGMQFIGFDKIQGYDSLTIMNDTCFGPLWDLQKIYEDMEANQIVDFWGMTNFRKTKYFKEHLQSYFVSFKQSMLGTEVFQRFWSQIKEFTDVQSIIDQYETQFTMYFQKEGFYYQTFYDTRREEAGGLVHPDFSYYKPQTILEKKVPFLKVKAIDGNPFLVAYLLEKIKATSSYPVSLIIEHMREYFFPDAPYLLKGKLLRQPKEAISIPKDVVLHIHVTNLAIFEQFIPKFVNLFPQFEYLLTTPDQKIAKQLSHDVNGISGKSQIVLTQEQHPLLAMFAQAEQLKAYQYIGHLSTHTLVTETVDLDEWMRSELLDMMIENSSNSLHALKHCSDLGLILPDLPSIVRNGLFYQEPLKEEMGKIWKTLSCCKSFTFTDTATLTRVYGGFMWFKYEALEPFFKMRLENLSCYSLQEKSTILENLLVYVVWDKDYDFQIMPLSQSYPSLLDLQYLNNQLVKQQETLKDRKSIVKRLARFIGKEVE</sequence>
<comment type="caution">
    <text evidence="1">The sequence shown here is derived from an EMBL/GenBank/DDBJ whole genome shotgun (WGS) entry which is preliminary data.</text>
</comment>
<dbReference type="InterPro" id="IPR007739">
    <property type="entry name" value="RgpF"/>
</dbReference>
<dbReference type="Pfam" id="PF05045">
    <property type="entry name" value="RgpF"/>
    <property type="match status" value="1"/>
</dbReference>
<organism evidence="1 2">
    <name type="scientific">Streptococcus milleri</name>
    <dbReference type="NCBI Taxonomy" id="33040"/>
    <lineage>
        <taxon>Bacteria</taxon>
        <taxon>Bacillati</taxon>
        <taxon>Bacillota</taxon>
        <taxon>Bacilli</taxon>
        <taxon>Lactobacillales</taxon>
        <taxon>Streptococcaceae</taxon>
        <taxon>Streptococcus</taxon>
    </lineage>
</organism>
<dbReference type="Proteomes" id="UP000255236">
    <property type="component" value="Unassembled WGS sequence"/>
</dbReference>
<proteinExistence type="predicted"/>
<dbReference type="AlphaFoldDB" id="A0A380L2W9"/>
<accession>A0A380L2W9</accession>
<protein>
    <submittedName>
        <fullName evidence="1">Polysaccharide biosynthesis protein</fullName>
    </submittedName>
</protein>